<feature type="transmembrane region" description="Helical" evidence="10">
    <location>
        <begin position="542"/>
        <end position="563"/>
    </location>
</feature>
<dbReference type="WBParaSite" id="BXY_0289300.1">
    <property type="protein sequence ID" value="BXY_0289300.1"/>
    <property type="gene ID" value="BXY_0289300"/>
</dbReference>
<sequence>MVMLAYGRLLIRVAVPHGKELSNIRAVSLAKNFCQSTRASTAVSTDTAASTAPKAAQKVDSSCCGFAKDLIGGPSTVLDHGKFGEDACFVTNFKHTHVAGVADGVGGWRKYGIDPSEFSSNLMKHCEKIVEAGEFRPDRPDLIISKAFERLAVSPRPIGPMTTPISSIKPRVTDAGRRLQDWTNKNVFIGSFEETELASYQNPSRKPSLTPVGSENEASETPPAADPHCPDGKKITALQAAWNITNAIQGMFIVGLPYAVKIGGWWTVLALVGAAYVCYRTGISLIECLYDDNGKKIRHSYREVAEAAWPGFGKLVLAAQLTELLSTCIIYLVLAGDLLQGCVPAIDKPAWMMLVASILLGTALVDDMRLVSQISFYNAVSHLIINAIMVLYCFSQISDWSLGSVAFLPSLRLLPTIIGVVVFGYTSHIFLPSLEASMEDPKEFKTMLSQSHIAAAAFKAIFGLIGYLTFAHFTEREISNSLPNQLFKIIVNMVLVVKALLSYPLPFYAIVQLMGDNFFRGVQVTLFSSCYGTDKNLREWAVGLRIFLVLFTLIMALSVPYLIEVMGLVGNITGTMLSLIWPAVFHLKLKGHKLTPEEIKFNQTVIVGGVFVCVIGVYYSAIELVNAIRYDSS</sequence>
<evidence type="ECO:0000256" key="6">
    <source>
        <dbReference type="ARBA" id="ARBA00022989"/>
    </source>
</evidence>
<dbReference type="InterPro" id="IPR013057">
    <property type="entry name" value="AA_transpt_TM"/>
</dbReference>
<dbReference type="InterPro" id="IPR036457">
    <property type="entry name" value="PPM-type-like_dom_sf"/>
</dbReference>
<feature type="domain" description="Amino acid transporter transmembrane" evidence="11">
    <location>
        <begin position="233"/>
        <end position="619"/>
    </location>
</feature>
<dbReference type="PANTHER" id="PTHR22950">
    <property type="entry name" value="AMINO ACID TRANSPORTER"/>
    <property type="match status" value="1"/>
</dbReference>
<dbReference type="PANTHER" id="PTHR22950:SF689">
    <property type="entry name" value="VESICULAR INHIBITORY AMINO ACID TRANSPORTER"/>
    <property type="match status" value="1"/>
</dbReference>
<dbReference type="eggNOG" id="KOG4303">
    <property type="taxonomic scope" value="Eukaryota"/>
</dbReference>
<dbReference type="Pfam" id="PF01490">
    <property type="entry name" value="Aa_trans"/>
    <property type="match status" value="1"/>
</dbReference>
<feature type="transmembrane region" description="Helical" evidence="10">
    <location>
        <begin position="410"/>
        <end position="431"/>
    </location>
</feature>
<comment type="similarity">
    <text evidence="2">Belongs to the amino acid/polyamine transporter 2 family.</text>
</comment>
<dbReference type="GO" id="GO:0030659">
    <property type="term" value="C:cytoplasmic vesicle membrane"/>
    <property type="evidence" value="ECO:0007669"/>
    <property type="project" value="UniProtKB-SubCell"/>
</dbReference>
<evidence type="ECO:0000313" key="13">
    <source>
        <dbReference type="WBParaSite" id="BXY_0289300.1"/>
    </source>
</evidence>
<dbReference type="GO" id="GO:0005774">
    <property type="term" value="C:vacuolar membrane"/>
    <property type="evidence" value="ECO:0007669"/>
    <property type="project" value="TreeGrafter"/>
</dbReference>
<keyword evidence="4 10" id="KW-0812">Transmembrane</keyword>
<feature type="compositionally biased region" description="Polar residues" evidence="9">
    <location>
        <begin position="199"/>
        <end position="213"/>
    </location>
</feature>
<keyword evidence="5" id="KW-0532">Neurotransmitter transport</keyword>
<feature type="region of interest" description="Disordered" evidence="9">
    <location>
        <begin position="199"/>
        <end position="230"/>
    </location>
</feature>
<dbReference type="SUPFAM" id="SSF81606">
    <property type="entry name" value="PP2C-like"/>
    <property type="match status" value="1"/>
</dbReference>
<dbReference type="GO" id="GO:0015179">
    <property type="term" value="F:L-amino acid transmembrane transporter activity"/>
    <property type="evidence" value="ECO:0007669"/>
    <property type="project" value="TreeGrafter"/>
</dbReference>
<evidence type="ECO:0000256" key="2">
    <source>
        <dbReference type="ARBA" id="ARBA00008066"/>
    </source>
</evidence>
<evidence type="ECO:0000256" key="3">
    <source>
        <dbReference type="ARBA" id="ARBA00022448"/>
    </source>
</evidence>
<evidence type="ECO:0000256" key="10">
    <source>
        <dbReference type="SAM" id="Phobius"/>
    </source>
</evidence>
<accession>A0A1I7RQA1</accession>
<proteinExistence type="inferred from homology"/>
<dbReference type="GO" id="GO:0006836">
    <property type="term" value="P:neurotransmitter transport"/>
    <property type="evidence" value="ECO:0007669"/>
    <property type="project" value="UniProtKB-KW"/>
</dbReference>
<keyword evidence="8" id="KW-0968">Cytoplasmic vesicle</keyword>
<keyword evidence="3" id="KW-0813">Transport</keyword>
<feature type="transmembrane region" description="Helical" evidence="10">
    <location>
        <begin position="490"/>
        <end position="511"/>
    </location>
</feature>
<comment type="subcellular location">
    <subcellularLocation>
        <location evidence="1">Cytoplasmic vesicle membrane</location>
        <topology evidence="1">Multi-pass membrane protein</topology>
    </subcellularLocation>
</comment>
<evidence type="ECO:0000313" key="12">
    <source>
        <dbReference type="Proteomes" id="UP000095284"/>
    </source>
</evidence>
<feature type="transmembrane region" description="Helical" evidence="10">
    <location>
        <begin position="601"/>
        <end position="622"/>
    </location>
</feature>
<feature type="transmembrane region" description="Helical" evidence="10">
    <location>
        <begin position="377"/>
        <end position="398"/>
    </location>
</feature>
<evidence type="ECO:0000256" key="8">
    <source>
        <dbReference type="ARBA" id="ARBA00023329"/>
    </source>
</evidence>
<feature type="transmembrane region" description="Helical" evidence="10">
    <location>
        <begin position="265"/>
        <end position="290"/>
    </location>
</feature>
<name>A0A1I7RQA1_BURXY</name>
<keyword evidence="7 10" id="KW-0472">Membrane</keyword>
<organism evidence="12 13">
    <name type="scientific">Bursaphelenchus xylophilus</name>
    <name type="common">Pinewood nematode worm</name>
    <name type="synonym">Aphelenchoides xylophilus</name>
    <dbReference type="NCBI Taxonomy" id="6326"/>
    <lineage>
        <taxon>Eukaryota</taxon>
        <taxon>Metazoa</taxon>
        <taxon>Ecdysozoa</taxon>
        <taxon>Nematoda</taxon>
        <taxon>Chromadorea</taxon>
        <taxon>Rhabditida</taxon>
        <taxon>Tylenchina</taxon>
        <taxon>Tylenchomorpha</taxon>
        <taxon>Aphelenchoidea</taxon>
        <taxon>Aphelenchoididae</taxon>
        <taxon>Bursaphelenchus</taxon>
    </lineage>
</organism>
<evidence type="ECO:0000256" key="1">
    <source>
        <dbReference type="ARBA" id="ARBA00004439"/>
    </source>
</evidence>
<evidence type="ECO:0000256" key="5">
    <source>
        <dbReference type="ARBA" id="ARBA00022775"/>
    </source>
</evidence>
<dbReference type="AlphaFoldDB" id="A0A1I7RQA1"/>
<evidence type="ECO:0000256" key="7">
    <source>
        <dbReference type="ARBA" id="ARBA00023136"/>
    </source>
</evidence>
<evidence type="ECO:0000259" key="11">
    <source>
        <dbReference type="Pfam" id="PF01490"/>
    </source>
</evidence>
<protein>
    <submittedName>
        <fullName evidence="13">Aa_trans domain-containing protein</fullName>
    </submittedName>
</protein>
<feature type="transmembrane region" description="Helical" evidence="10">
    <location>
        <begin position="569"/>
        <end position="589"/>
    </location>
</feature>
<keyword evidence="6 10" id="KW-1133">Transmembrane helix</keyword>
<evidence type="ECO:0000256" key="9">
    <source>
        <dbReference type="SAM" id="MobiDB-lite"/>
    </source>
</evidence>
<evidence type="ECO:0000256" key="4">
    <source>
        <dbReference type="ARBA" id="ARBA00022692"/>
    </source>
</evidence>
<feature type="transmembrane region" description="Helical" evidence="10">
    <location>
        <begin position="452"/>
        <end position="470"/>
    </location>
</feature>
<reference evidence="13" key="1">
    <citation type="submission" date="2016-11" db="UniProtKB">
        <authorList>
            <consortium name="WormBaseParasite"/>
        </authorList>
    </citation>
    <scope>IDENTIFICATION</scope>
</reference>
<dbReference type="Proteomes" id="UP000095284">
    <property type="component" value="Unplaced"/>
</dbReference>